<reference evidence="1" key="1">
    <citation type="journal article" date="2018" name="Genome Biol. Evol.">
        <title>Genomics and development of Lentinus tigrinus, a white-rot wood-decaying mushroom with dimorphic fruiting bodies.</title>
        <authorList>
            <person name="Wu B."/>
            <person name="Xu Z."/>
            <person name="Knudson A."/>
            <person name="Carlson A."/>
            <person name="Chen N."/>
            <person name="Kovaka S."/>
            <person name="LaButti K."/>
            <person name="Lipzen A."/>
            <person name="Pennachio C."/>
            <person name="Riley R."/>
            <person name="Schakwitz W."/>
            <person name="Umezawa K."/>
            <person name="Ohm R.A."/>
            <person name="Grigoriev I.V."/>
            <person name="Nagy L.G."/>
            <person name="Gibbons J."/>
            <person name="Hibbett D."/>
        </authorList>
    </citation>
    <scope>NUCLEOTIDE SEQUENCE [LARGE SCALE GENOMIC DNA]</scope>
    <source>
        <strain evidence="1">ALCF2SS1-6</strain>
    </source>
</reference>
<proteinExistence type="predicted"/>
<dbReference type="EMBL" id="ML122292">
    <property type="protein sequence ID" value="RPD55871.1"/>
    <property type="molecule type" value="Genomic_DNA"/>
</dbReference>
<name>A0A5C2RXT1_9APHY</name>
<dbReference type="Proteomes" id="UP000313359">
    <property type="component" value="Unassembled WGS sequence"/>
</dbReference>
<dbReference type="AlphaFoldDB" id="A0A5C2RXT1"/>
<sequence length="91" mass="9973">MPYALQPLVHASSHASSPAYASYSHTTLPLVPLSTRTRASQLCPCTHPPSTCMSIPLSCYTSICCRTLPRVIGRFRITLYLPVFLSLLAVH</sequence>
<keyword evidence="2" id="KW-1185">Reference proteome</keyword>
<protein>
    <submittedName>
        <fullName evidence="1">Uncharacterized protein</fullName>
    </submittedName>
</protein>
<organism evidence="1 2">
    <name type="scientific">Lentinus tigrinus ALCF2SS1-6</name>
    <dbReference type="NCBI Taxonomy" id="1328759"/>
    <lineage>
        <taxon>Eukaryota</taxon>
        <taxon>Fungi</taxon>
        <taxon>Dikarya</taxon>
        <taxon>Basidiomycota</taxon>
        <taxon>Agaricomycotina</taxon>
        <taxon>Agaricomycetes</taxon>
        <taxon>Polyporales</taxon>
        <taxon>Polyporaceae</taxon>
        <taxon>Lentinus</taxon>
    </lineage>
</organism>
<accession>A0A5C2RXT1</accession>
<evidence type="ECO:0000313" key="1">
    <source>
        <dbReference type="EMBL" id="RPD55871.1"/>
    </source>
</evidence>
<evidence type="ECO:0000313" key="2">
    <source>
        <dbReference type="Proteomes" id="UP000313359"/>
    </source>
</evidence>
<gene>
    <name evidence="1" type="ORF">L227DRAFT_295730</name>
</gene>